<feature type="transmembrane region" description="Helical" evidence="1">
    <location>
        <begin position="145"/>
        <end position="173"/>
    </location>
</feature>
<gene>
    <name evidence="2" type="ORF">CUJ86_03370</name>
</gene>
<evidence type="ECO:0000313" key="3">
    <source>
        <dbReference type="Proteomes" id="UP000292580"/>
    </source>
</evidence>
<keyword evidence="1" id="KW-0812">Transmembrane</keyword>
<dbReference type="InterPro" id="IPR008910">
    <property type="entry name" value="MSC_TM_helix"/>
</dbReference>
<reference evidence="2 3" key="1">
    <citation type="submission" date="2017-11" db="EMBL/GenBank/DDBJ databases">
        <title>Isolation and Characterization of Methanofollis Species from Methane Seep Offshore SW Taiwan.</title>
        <authorList>
            <person name="Teng N.-H."/>
            <person name="Lai M.-C."/>
            <person name="Chen S.-C."/>
        </authorList>
    </citation>
    <scope>NUCLEOTIDE SEQUENCE [LARGE SCALE GENOMIC DNA]</scope>
    <source>
        <strain evidence="2 3">FWC-SCC2</strain>
    </source>
</reference>
<evidence type="ECO:0000313" key="2">
    <source>
        <dbReference type="EMBL" id="TAJ45761.1"/>
    </source>
</evidence>
<keyword evidence="1" id="KW-0472">Membrane</keyword>
<dbReference type="OrthoDB" id="268811at2157"/>
<feature type="transmembrane region" description="Helical" evidence="1">
    <location>
        <begin position="185"/>
        <end position="205"/>
    </location>
</feature>
<dbReference type="Gene3D" id="1.10.287.1260">
    <property type="match status" value="2"/>
</dbReference>
<dbReference type="Pfam" id="PF05552">
    <property type="entry name" value="MS_channel_1st_1"/>
    <property type="match status" value="2"/>
</dbReference>
<feature type="transmembrane region" description="Helical" evidence="1">
    <location>
        <begin position="78"/>
        <end position="96"/>
    </location>
</feature>
<accession>A0A483CW41</accession>
<comment type="caution">
    <text evidence="2">The sequence shown here is derived from an EMBL/GenBank/DDBJ whole genome shotgun (WGS) entry which is preliminary data.</text>
</comment>
<feature type="transmembrane region" description="Helical" evidence="1">
    <location>
        <begin position="12"/>
        <end position="35"/>
    </location>
</feature>
<organism evidence="2 3">
    <name type="scientific">Methanofollis fontis</name>
    <dbReference type="NCBI Taxonomy" id="2052832"/>
    <lineage>
        <taxon>Archaea</taxon>
        <taxon>Methanobacteriati</taxon>
        <taxon>Methanobacteriota</taxon>
        <taxon>Stenosarchaea group</taxon>
        <taxon>Methanomicrobia</taxon>
        <taxon>Methanomicrobiales</taxon>
        <taxon>Methanomicrobiaceae</taxon>
        <taxon>Methanofollis</taxon>
    </lineage>
</organism>
<dbReference type="AlphaFoldDB" id="A0A483CW41"/>
<keyword evidence="1" id="KW-1133">Transmembrane helix</keyword>
<dbReference type="Proteomes" id="UP000292580">
    <property type="component" value="Unassembled WGS sequence"/>
</dbReference>
<dbReference type="EMBL" id="PGCL01000001">
    <property type="protein sequence ID" value="TAJ45761.1"/>
    <property type="molecule type" value="Genomic_DNA"/>
</dbReference>
<evidence type="ECO:0000256" key="1">
    <source>
        <dbReference type="SAM" id="Phobius"/>
    </source>
</evidence>
<keyword evidence="3" id="KW-1185">Reference proteome</keyword>
<sequence length="222" mass="24136">MANVVDYVTDTAGGVIAFLPNLIAAVIILILGWIIGRLLGKYVSMFLDRIGVDDALRKTSMGDSIEKSGTNIVHLFDLLIRWFIYLIAIMAATNVLQIEMLSTMMANIVAYIPNIAAFIIILVVGIILVDLFADFVEKLGSGAGVALIAPLVLMLRIFLYFVVIILALTQLAIDLTIIYVFIEPIAWGVGIGIGAAIAIIVGFGLRDRAPEILDRLFSEVKK</sequence>
<dbReference type="RefSeq" id="WP_130646127.1">
    <property type="nucleotide sequence ID" value="NZ_PGCL01000001.1"/>
</dbReference>
<protein>
    <submittedName>
        <fullName evidence="2">Uncharacterized protein</fullName>
    </submittedName>
</protein>
<name>A0A483CW41_9EURY</name>
<proteinExistence type="predicted"/>
<feature type="transmembrane region" description="Helical" evidence="1">
    <location>
        <begin position="108"/>
        <end position="133"/>
    </location>
</feature>